<gene>
    <name evidence="3" type="ORF">BatF92_28590</name>
</gene>
<dbReference type="AlphaFoldDB" id="A0A679HL30"/>
<reference evidence="3 4" key="1">
    <citation type="submission" date="2020-02" db="EMBL/GenBank/DDBJ databases">
        <title>Whole-genome sequencing and comparative analysis of the genomes of Bacteroides thetaiotaomicron and Escherichia coli isolated from a healthy resident in Vietnam.</title>
        <authorList>
            <person name="Mohsin M."/>
            <person name="Tanaka K."/>
            <person name="Kawahara R."/>
            <person name="Kondo S."/>
            <person name="Noguchi H."/>
            <person name="Motooka D."/>
            <person name="Nakamura S."/>
            <person name="Khong D.T."/>
            <person name="Nguyen T.N."/>
            <person name="Tran H.T."/>
            <person name="Yamamoto Y."/>
        </authorList>
    </citation>
    <scope>NUCLEOTIDE SEQUENCE [LARGE SCALE GENOMIC DNA]</scope>
    <source>
        <strain evidence="3 4">F9-2</strain>
    </source>
</reference>
<evidence type="ECO:0008006" key="5">
    <source>
        <dbReference type="Google" id="ProtNLM"/>
    </source>
</evidence>
<keyword evidence="1" id="KW-0175">Coiled coil</keyword>
<dbReference type="EMBL" id="AP022660">
    <property type="protein sequence ID" value="BCA50917.1"/>
    <property type="molecule type" value="Genomic_DNA"/>
</dbReference>
<evidence type="ECO:0000256" key="2">
    <source>
        <dbReference type="SAM" id="SignalP"/>
    </source>
</evidence>
<name>A0A679HL30_BACT4</name>
<evidence type="ECO:0000256" key="1">
    <source>
        <dbReference type="SAM" id="Coils"/>
    </source>
</evidence>
<dbReference type="RefSeq" id="WP_022470086.1">
    <property type="nucleotide sequence ID" value="NZ_AP022660.1"/>
</dbReference>
<evidence type="ECO:0000313" key="4">
    <source>
        <dbReference type="Proteomes" id="UP000500882"/>
    </source>
</evidence>
<keyword evidence="2" id="KW-0732">Signal</keyword>
<accession>A0A679HL30</accession>
<feature type="coiled-coil region" evidence="1">
    <location>
        <begin position="25"/>
        <end position="52"/>
    </location>
</feature>
<sequence length="957" mass="104312">MNKKYLSAVLFGALLASTTGTFTSCKDYDDDINGLSERVDAVEKTLAELNTKFGALAYVKSVSFANGVLTVTDQNGTPSTYTIPDTDTNTTYTVEVGTKTEGNSTAVTITLKGSDGSTSTKIFTLTDKDTVITDTTLDPTLFWMDETTGEIWYGPKDKKDECTQTGVTIPKYNETTVLITDYVKDGATLGWDIKVNDKVSHLNIQDVLPITGFEWMPEVYYNGIEAVEFPTFAYNIVKAGASADTTYVGATATLSTFPGVAYFHVNPASATIKQIKGEAEGAQVLYKSAVNHTTRGNIGATATIDIDKGVLAATIAGDMNKATTTADELDMLALQLTTTAGNTFTTGYFAVYNKKEDVSFSLVDKDAFVGENTDMTNHKFATKWSLLKAQSAIIDADNMPEATNSHLVQAIQYDDAIAGVDLNTLFKVAMTKKGKAAVDFDWAANKLAVEYTLCKYDVDGTDQIHYAKLNGSILTAVNYEDVNLSCIGKTPVVKITVKDTNNDNVVIAVSYIKLLYVGNKWDVCEDYTADVAETKTVDWTCFKDGALDFTTTVQYMSTKVYPMVGTELGLDALSKKEFATVYTFSPDFARYPKAFQSRPLTALEEIVGAENNADNRQIKFDIDEAAMQTAKDGEYKFYAIYQKNSEYAVASSKYRQYPNVVAIPYIVKVQNYPTTQSVGTTKAFRIGQAWIGDTDYVVCKGSKQTVNGVAMYLDMAEAINFTKYGDYALEIDPEWLKIAANKGAAVTGDNWYTGGNSNWIVLKKQLVNDAAIEVPVNVYKVLCNNDKIFSDKVYVKFQNPASISLTTEFEDLRDAITSVKTGNIKSYIVIKSSKDGSVLYQKGAVTEAGKVVLGNNPSVELGKEKDGVVPAEWFDKFTWTPGTGDNYVSWLLDGQNTLAQGKTATCKVGITVTYGKVTPENIETGKGATPVLGGGKLTTIFTVNVLNPADYDAKYNK</sequence>
<protein>
    <recommendedName>
        <fullName evidence="5">Surface protein</fullName>
    </recommendedName>
</protein>
<organism evidence="3 4">
    <name type="scientific">Bacteroides thetaiotaomicron</name>
    <dbReference type="NCBI Taxonomy" id="818"/>
    <lineage>
        <taxon>Bacteria</taxon>
        <taxon>Pseudomonadati</taxon>
        <taxon>Bacteroidota</taxon>
        <taxon>Bacteroidia</taxon>
        <taxon>Bacteroidales</taxon>
        <taxon>Bacteroidaceae</taxon>
        <taxon>Bacteroides</taxon>
    </lineage>
</organism>
<feature type="signal peptide" evidence="2">
    <location>
        <begin position="1"/>
        <end position="21"/>
    </location>
</feature>
<evidence type="ECO:0000313" key="3">
    <source>
        <dbReference type="EMBL" id="BCA50917.1"/>
    </source>
</evidence>
<proteinExistence type="predicted"/>
<dbReference type="PROSITE" id="PS51257">
    <property type="entry name" value="PROKAR_LIPOPROTEIN"/>
    <property type="match status" value="1"/>
</dbReference>
<dbReference type="Proteomes" id="UP000500882">
    <property type="component" value="Chromosome"/>
</dbReference>
<feature type="chain" id="PRO_5025395097" description="Surface protein" evidence="2">
    <location>
        <begin position="22"/>
        <end position="957"/>
    </location>
</feature>